<dbReference type="Gene3D" id="3.40.50.1820">
    <property type="entry name" value="alpha/beta hydrolase"/>
    <property type="match status" value="1"/>
</dbReference>
<dbReference type="Proteomes" id="UP001500449">
    <property type="component" value="Unassembled WGS sequence"/>
</dbReference>
<evidence type="ECO:0000259" key="2">
    <source>
        <dbReference type="Pfam" id="PF00561"/>
    </source>
</evidence>
<feature type="domain" description="AB hydrolase-1" evidence="2">
    <location>
        <begin position="48"/>
        <end position="294"/>
    </location>
</feature>
<evidence type="ECO:0000313" key="4">
    <source>
        <dbReference type="Proteomes" id="UP001500449"/>
    </source>
</evidence>
<dbReference type="PANTHER" id="PTHR43433:SF5">
    <property type="entry name" value="AB HYDROLASE-1 DOMAIN-CONTAINING PROTEIN"/>
    <property type="match status" value="1"/>
</dbReference>
<dbReference type="InterPro" id="IPR000073">
    <property type="entry name" value="AB_hydrolase_1"/>
</dbReference>
<accession>A0ABN2NFZ7</accession>
<keyword evidence="3" id="KW-0378">Hydrolase</keyword>
<comment type="caution">
    <text evidence="3">The sequence shown here is derived from an EMBL/GenBank/DDBJ whole genome shotgun (WGS) entry which is preliminary data.</text>
</comment>
<dbReference type="EMBL" id="BAAAQK010000021">
    <property type="protein sequence ID" value="GAA1865986.1"/>
    <property type="molecule type" value="Genomic_DNA"/>
</dbReference>
<protein>
    <submittedName>
        <fullName evidence="3">Alpha/beta hydrolase</fullName>
    </submittedName>
</protein>
<reference evidence="3 4" key="1">
    <citation type="journal article" date="2019" name="Int. J. Syst. Evol. Microbiol.">
        <title>The Global Catalogue of Microorganisms (GCM) 10K type strain sequencing project: providing services to taxonomists for standard genome sequencing and annotation.</title>
        <authorList>
            <consortium name="The Broad Institute Genomics Platform"/>
            <consortium name="The Broad Institute Genome Sequencing Center for Infectious Disease"/>
            <person name="Wu L."/>
            <person name="Ma J."/>
        </authorList>
    </citation>
    <scope>NUCLEOTIDE SEQUENCE [LARGE SCALE GENOMIC DNA]</scope>
    <source>
        <strain evidence="3 4">JCM 16009</strain>
    </source>
</reference>
<organism evidence="3 4">
    <name type="scientific">Pseudonocardia ailaonensis</name>
    <dbReference type="NCBI Taxonomy" id="367279"/>
    <lineage>
        <taxon>Bacteria</taxon>
        <taxon>Bacillati</taxon>
        <taxon>Actinomycetota</taxon>
        <taxon>Actinomycetes</taxon>
        <taxon>Pseudonocardiales</taxon>
        <taxon>Pseudonocardiaceae</taxon>
        <taxon>Pseudonocardia</taxon>
    </lineage>
</organism>
<dbReference type="PANTHER" id="PTHR43433">
    <property type="entry name" value="HYDROLASE, ALPHA/BETA FOLD FAMILY PROTEIN"/>
    <property type="match status" value="1"/>
</dbReference>
<name>A0ABN2NFZ7_9PSEU</name>
<dbReference type="SUPFAM" id="SSF53474">
    <property type="entry name" value="alpha/beta-Hydrolases"/>
    <property type="match status" value="1"/>
</dbReference>
<dbReference type="InterPro" id="IPR029058">
    <property type="entry name" value="AB_hydrolase_fold"/>
</dbReference>
<dbReference type="InterPro" id="IPR050471">
    <property type="entry name" value="AB_hydrolase"/>
</dbReference>
<feature type="region of interest" description="Disordered" evidence="1">
    <location>
        <begin position="1"/>
        <end position="24"/>
    </location>
</feature>
<gene>
    <name evidence="3" type="ORF">GCM10009836_52990</name>
</gene>
<proteinExistence type="predicted"/>
<dbReference type="Pfam" id="PF00561">
    <property type="entry name" value="Abhydrolase_1"/>
    <property type="match status" value="1"/>
</dbReference>
<sequence>MTEHSARHDDEEARVGSTSHDRRTEIPRPVRANGISLCCATYGDPADPPLLMIMGQGTQLDGWDRSYVDDLVDSGFFVIRFDNRDVGLSERIEGTPDTAAIRAGDLSTLPYTLDDMAADAVGLLDALGLDRAHLLGASLGGMIAQLVAIRWPQRVLSLCSIMSSTGDRAVGQPDPDTIALMRRPAPPTREGAIEAAVERSRALAGKGFPFDEDAARTRAAAAYDRAHDPAGRLRQQAAAIAAADRTPELRRLQVPTVVIHGNDDRLVDVSGGRATAAAVPDARFELIDGMGHGVVPEAWPQIITAVRRNAARATAVPGDVR</sequence>
<dbReference type="GO" id="GO:0016787">
    <property type="term" value="F:hydrolase activity"/>
    <property type="evidence" value="ECO:0007669"/>
    <property type="project" value="UniProtKB-KW"/>
</dbReference>
<evidence type="ECO:0000313" key="3">
    <source>
        <dbReference type="EMBL" id="GAA1865986.1"/>
    </source>
</evidence>
<keyword evidence="4" id="KW-1185">Reference proteome</keyword>
<evidence type="ECO:0000256" key="1">
    <source>
        <dbReference type="SAM" id="MobiDB-lite"/>
    </source>
</evidence>